<accession>A0A1T1AZ58</accession>
<evidence type="ECO:0000256" key="3">
    <source>
        <dbReference type="ARBA" id="ARBA00023098"/>
    </source>
</evidence>
<dbReference type="EMBL" id="MTJN01000002">
    <property type="protein sequence ID" value="OOV09331.1"/>
    <property type="molecule type" value="Genomic_DNA"/>
</dbReference>
<dbReference type="PANTHER" id="PTHR14226">
    <property type="entry name" value="NEUROPATHY TARGET ESTERASE/SWISS CHEESE D.MELANOGASTER"/>
    <property type="match status" value="1"/>
</dbReference>
<comment type="caution">
    <text evidence="6">The sequence shown here is derived from an EMBL/GenBank/DDBJ whole genome shotgun (WGS) entry which is preliminary data.</text>
</comment>
<dbReference type="SUPFAM" id="SSF52151">
    <property type="entry name" value="FabD/lysophospholipase-like"/>
    <property type="match status" value="1"/>
</dbReference>
<feature type="domain" description="PNPLA" evidence="5">
    <location>
        <begin position="5"/>
        <end position="201"/>
    </location>
</feature>
<feature type="active site" description="Proton acceptor" evidence="4">
    <location>
        <position position="187"/>
    </location>
</feature>
<sequence>MMLVSLSGGGARAAAFGYGVLDALRQTQVPWQGNSISLIDELDLISGVSGGSIVAAYYAAFGSETFPAFENQFLRKNFQDNLVSYALKVRNLYDLTSPWFGRSNLLERRLDELFKGKTFGDLTERPGHPGLLVSATDLSLGSGFEFSWRQFSLICSDLNSVPLSFAVAASSAVPIALSPMTLKNYSDTCAQPVTLTSSEADAYRVRLLRDSQRSYLDASTRPYIHLVDGGLVDNLGLRSLLDRSQADGGLRSAVGPMTDTPIEKLVIIAVNAERAASENIDSHDEVPTTLQVMDALLFGTGGRATQETLELLRDTVQAWRQELRKRSADDPFAPDAKIYVINVNLSDAPEMAERRVLLQIPTAFSLPNDDVTRLVAAGGRVLRSSKEFQSLLKDLGATPVVP</sequence>
<comment type="caution">
    <text evidence="4">Lacks conserved residue(s) required for the propagation of feature annotation.</text>
</comment>
<dbReference type="Gene3D" id="3.40.1090.10">
    <property type="entry name" value="Cytosolic phospholipase A2 catalytic domain"/>
    <property type="match status" value="1"/>
</dbReference>
<dbReference type="InterPro" id="IPR002641">
    <property type="entry name" value="PNPLA_dom"/>
</dbReference>
<evidence type="ECO:0000313" key="6">
    <source>
        <dbReference type="EMBL" id="OOV09331.1"/>
    </source>
</evidence>
<feature type="active site" description="Nucleophile" evidence="4">
    <location>
        <position position="49"/>
    </location>
</feature>
<reference evidence="6 7" key="1">
    <citation type="submission" date="2017-01" db="EMBL/GenBank/DDBJ databases">
        <title>Genome sequencing of Rhodoferax fermentans JCM 7819.</title>
        <authorList>
            <person name="Kim Y.J."/>
            <person name="Farh M.E.-A."/>
            <person name="Yang D.-C."/>
        </authorList>
    </citation>
    <scope>NUCLEOTIDE SEQUENCE [LARGE SCALE GENOMIC DNA]</scope>
    <source>
        <strain evidence="6 7">JCM 7819</strain>
    </source>
</reference>
<dbReference type="AlphaFoldDB" id="A0A1T1AZ58"/>
<proteinExistence type="predicted"/>
<dbReference type="InterPro" id="IPR050301">
    <property type="entry name" value="NTE"/>
</dbReference>
<dbReference type="GO" id="GO:0016042">
    <property type="term" value="P:lipid catabolic process"/>
    <property type="evidence" value="ECO:0007669"/>
    <property type="project" value="UniProtKB-UniRule"/>
</dbReference>
<keyword evidence="1 4" id="KW-0378">Hydrolase</keyword>
<keyword evidence="3 4" id="KW-0443">Lipid metabolism</keyword>
<dbReference type="Pfam" id="PF01734">
    <property type="entry name" value="Patatin"/>
    <property type="match status" value="1"/>
</dbReference>
<organism evidence="6 7">
    <name type="scientific">Rhodoferax fermentans</name>
    <dbReference type="NCBI Taxonomy" id="28066"/>
    <lineage>
        <taxon>Bacteria</taxon>
        <taxon>Pseudomonadati</taxon>
        <taxon>Pseudomonadota</taxon>
        <taxon>Betaproteobacteria</taxon>
        <taxon>Burkholderiales</taxon>
        <taxon>Comamonadaceae</taxon>
        <taxon>Rhodoferax</taxon>
    </lineage>
</organism>
<name>A0A1T1AZ58_RHOFE</name>
<feature type="short sequence motif" description="GXSXG" evidence="4">
    <location>
        <begin position="47"/>
        <end position="51"/>
    </location>
</feature>
<dbReference type="PROSITE" id="PS51635">
    <property type="entry name" value="PNPLA"/>
    <property type="match status" value="1"/>
</dbReference>
<dbReference type="PANTHER" id="PTHR14226:SF78">
    <property type="entry name" value="SLR0060 PROTEIN"/>
    <property type="match status" value="1"/>
</dbReference>
<protein>
    <submittedName>
        <fullName evidence="6">Patatin</fullName>
    </submittedName>
</protein>
<evidence type="ECO:0000256" key="2">
    <source>
        <dbReference type="ARBA" id="ARBA00022963"/>
    </source>
</evidence>
<keyword evidence="2 4" id="KW-0442">Lipid degradation</keyword>
<gene>
    <name evidence="6" type="ORF">RF819_20210</name>
</gene>
<evidence type="ECO:0000256" key="4">
    <source>
        <dbReference type="PROSITE-ProRule" id="PRU01161"/>
    </source>
</evidence>
<dbReference type="InterPro" id="IPR016035">
    <property type="entry name" value="Acyl_Trfase/lysoPLipase"/>
</dbReference>
<dbReference type="GO" id="GO:0016787">
    <property type="term" value="F:hydrolase activity"/>
    <property type="evidence" value="ECO:0007669"/>
    <property type="project" value="UniProtKB-UniRule"/>
</dbReference>
<evidence type="ECO:0000259" key="5">
    <source>
        <dbReference type="PROSITE" id="PS51635"/>
    </source>
</evidence>
<evidence type="ECO:0000256" key="1">
    <source>
        <dbReference type="ARBA" id="ARBA00022801"/>
    </source>
</evidence>
<dbReference type="STRING" id="28066.RF819_20210"/>
<keyword evidence="7" id="KW-1185">Reference proteome</keyword>
<evidence type="ECO:0000313" key="7">
    <source>
        <dbReference type="Proteomes" id="UP000190750"/>
    </source>
</evidence>
<dbReference type="Proteomes" id="UP000190750">
    <property type="component" value="Unassembled WGS sequence"/>
</dbReference>